<evidence type="ECO:0000256" key="1">
    <source>
        <dbReference type="SAM" id="MobiDB-lite"/>
    </source>
</evidence>
<dbReference type="Proteomes" id="UP001417504">
    <property type="component" value="Unassembled WGS sequence"/>
</dbReference>
<organism evidence="2 3">
    <name type="scientific">Stephania japonica</name>
    <dbReference type="NCBI Taxonomy" id="461633"/>
    <lineage>
        <taxon>Eukaryota</taxon>
        <taxon>Viridiplantae</taxon>
        <taxon>Streptophyta</taxon>
        <taxon>Embryophyta</taxon>
        <taxon>Tracheophyta</taxon>
        <taxon>Spermatophyta</taxon>
        <taxon>Magnoliopsida</taxon>
        <taxon>Ranunculales</taxon>
        <taxon>Menispermaceae</taxon>
        <taxon>Menispermoideae</taxon>
        <taxon>Cissampelideae</taxon>
        <taxon>Stephania</taxon>
    </lineage>
</organism>
<feature type="region of interest" description="Disordered" evidence="1">
    <location>
        <begin position="78"/>
        <end position="108"/>
    </location>
</feature>
<sequence length="136" mass="14358">MCLNESVSGTTHQGGGGLTVVAVTGGRWDLTRGPHHRRSREEGRTLPPSTSLPGESNMSSEISTEFAENALDFARKGLGLDEGEGSNVTNDQASVTPEDRPNNTAKEINDTKDIGTEFAENALDFARKGLGLGGDD</sequence>
<feature type="compositionally biased region" description="Basic and acidic residues" evidence="1">
    <location>
        <begin position="97"/>
        <end position="108"/>
    </location>
</feature>
<evidence type="ECO:0000313" key="2">
    <source>
        <dbReference type="EMBL" id="KAK9115794.1"/>
    </source>
</evidence>
<proteinExistence type="predicted"/>
<dbReference type="AlphaFoldDB" id="A0AAP0NRS2"/>
<feature type="compositionally biased region" description="Polar residues" evidence="1">
    <location>
        <begin position="47"/>
        <end position="63"/>
    </location>
</feature>
<reference evidence="2 3" key="1">
    <citation type="submission" date="2024-01" db="EMBL/GenBank/DDBJ databases">
        <title>Genome assemblies of Stephania.</title>
        <authorList>
            <person name="Yang L."/>
        </authorList>
    </citation>
    <scope>NUCLEOTIDE SEQUENCE [LARGE SCALE GENOMIC DNA]</scope>
    <source>
        <strain evidence="2">QJT</strain>
        <tissue evidence="2">Leaf</tissue>
    </source>
</reference>
<gene>
    <name evidence="2" type="ORF">Sjap_014741</name>
</gene>
<feature type="region of interest" description="Disordered" evidence="1">
    <location>
        <begin position="25"/>
        <end position="63"/>
    </location>
</feature>
<protein>
    <submittedName>
        <fullName evidence="2">Uncharacterized protein</fullName>
    </submittedName>
</protein>
<name>A0AAP0NRS2_9MAGN</name>
<comment type="caution">
    <text evidence="2">The sequence shown here is derived from an EMBL/GenBank/DDBJ whole genome shotgun (WGS) entry which is preliminary data.</text>
</comment>
<keyword evidence="3" id="KW-1185">Reference proteome</keyword>
<feature type="compositionally biased region" description="Polar residues" evidence="1">
    <location>
        <begin position="86"/>
        <end position="95"/>
    </location>
</feature>
<accession>A0AAP0NRS2</accession>
<dbReference type="EMBL" id="JBBNAE010000006">
    <property type="protein sequence ID" value="KAK9115794.1"/>
    <property type="molecule type" value="Genomic_DNA"/>
</dbReference>
<evidence type="ECO:0000313" key="3">
    <source>
        <dbReference type="Proteomes" id="UP001417504"/>
    </source>
</evidence>